<keyword evidence="1" id="KW-0396">Initiation factor</keyword>
<keyword evidence="1" id="KW-0648">Protein biosynthesis</keyword>
<gene>
    <name evidence="1" type="primary">SUI1_1</name>
    <name evidence="1" type="ORF">LPJ66_011438</name>
</gene>
<comment type="caution">
    <text evidence="1">The sequence shown here is derived from an EMBL/GenBank/DDBJ whole genome shotgun (WGS) entry which is preliminary data.</text>
</comment>
<evidence type="ECO:0000313" key="1">
    <source>
        <dbReference type="EMBL" id="KAJ1880758.1"/>
    </source>
</evidence>
<keyword evidence="2" id="KW-1185">Reference proteome</keyword>
<accession>A0ACC1HZX8</accession>
<name>A0ACC1HZX8_9FUNG</name>
<dbReference type="Proteomes" id="UP001150581">
    <property type="component" value="Unassembled WGS sequence"/>
</dbReference>
<sequence length="168" mass="18720">MSTPTKDEFEHVAEASVVTPISADSFSDEEVVAVKKSSKKKKSKAVTIDEDLNNFGADEDFFSGKPGSAHDPFAEEKKDEVEEFKIHIRIQQRNGRKTVTTMQGLPEIFDHKKLVKYFKGQFACIGTVVADEEHGSIIQLSGDHRIPLKEFLISEGIANKNNVKVHGF</sequence>
<protein>
    <submittedName>
        <fullName evidence="1">Eukaryotic translation initiation factor eIF-1</fullName>
    </submittedName>
</protein>
<dbReference type="EMBL" id="JANBPG010003489">
    <property type="protein sequence ID" value="KAJ1880758.1"/>
    <property type="molecule type" value="Genomic_DNA"/>
</dbReference>
<evidence type="ECO:0000313" key="2">
    <source>
        <dbReference type="Proteomes" id="UP001150581"/>
    </source>
</evidence>
<organism evidence="1 2">
    <name type="scientific">Kickxella alabastrina</name>
    <dbReference type="NCBI Taxonomy" id="61397"/>
    <lineage>
        <taxon>Eukaryota</taxon>
        <taxon>Fungi</taxon>
        <taxon>Fungi incertae sedis</taxon>
        <taxon>Zoopagomycota</taxon>
        <taxon>Kickxellomycotina</taxon>
        <taxon>Kickxellomycetes</taxon>
        <taxon>Kickxellales</taxon>
        <taxon>Kickxellaceae</taxon>
        <taxon>Kickxella</taxon>
    </lineage>
</organism>
<proteinExistence type="predicted"/>
<reference evidence="1" key="1">
    <citation type="submission" date="2022-07" db="EMBL/GenBank/DDBJ databases">
        <title>Phylogenomic reconstructions and comparative analyses of Kickxellomycotina fungi.</title>
        <authorList>
            <person name="Reynolds N.K."/>
            <person name="Stajich J.E."/>
            <person name="Barry K."/>
            <person name="Grigoriev I.V."/>
            <person name="Crous P."/>
            <person name="Smith M.E."/>
        </authorList>
    </citation>
    <scope>NUCLEOTIDE SEQUENCE</scope>
    <source>
        <strain evidence="1">Benny 63K</strain>
    </source>
</reference>